<evidence type="ECO:0000256" key="3">
    <source>
        <dbReference type="ARBA" id="ARBA00022989"/>
    </source>
</evidence>
<proteinExistence type="predicted"/>
<feature type="transmembrane region" description="Helical" evidence="5">
    <location>
        <begin position="313"/>
        <end position="332"/>
    </location>
</feature>
<comment type="caution">
    <text evidence="7">The sequence shown here is derived from an EMBL/GenBank/DDBJ whole genome shotgun (WGS) entry which is preliminary data.</text>
</comment>
<protein>
    <submittedName>
        <fullName evidence="7">ABC transporter permease</fullName>
    </submittedName>
</protein>
<evidence type="ECO:0000256" key="1">
    <source>
        <dbReference type="ARBA" id="ARBA00004141"/>
    </source>
</evidence>
<evidence type="ECO:0000313" key="7">
    <source>
        <dbReference type="EMBL" id="MCO1334313.1"/>
    </source>
</evidence>
<feature type="transmembrane region" description="Helical" evidence="5">
    <location>
        <begin position="237"/>
        <end position="262"/>
    </location>
</feature>
<organism evidence="7 8">
    <name type="scientific">Microbulbifer okhotskensis</name>
    <dbReference type="NCBI Taxonomy" id="2926617"/>
    <lineage>
        <taxon>Bacteria</taxon>
        <taxon>Pseudomonadati</taxon>
        <taxon>Pseudomonadota</taxon>
        <taxon>Gammaproteobacteria</taxon>
        <taxon>Cellvibrionales</taxon>
        <taxon>Microbulbiferaceae</taxon>
        <taxon>Microbulbifer</taxon>
    </lineage>
</organism>
<dbReference type="GO" id="GO:0016020">
    <property type="term" value="C:membrane"/>
    <property type="evidence" value="ECO:0007669"/>
    <property type="project" value="UniProtKB-SubCell"/>
</dbReference>
<reference evidence="7" key="1">
    <citation type="journal article" date="2022" name="Arch. Microbiol.">
        <title>Microbulbifer okhotskensis sp. nov., isolated from a deep bottom sediment of the Okhotsk Sea.</title>
        <authorList>
            <person name="Romanenko L."/>
            <person name="Kurilenko V."/>
            <person name="Otstavnykh N."/>
            <person name="Velansky P."/>
            <person name="Isaeva M."/>
            <person name="Mikhailov V."/>
        </authorList>
    </citation>
    <scope>NUCLEOTIDE SEQUENCE</scope>
    <source>
        <strain evidence="7">OS29</strain>
    </source>
</reference>
<dbReference type="PANTHER" id="PTHR43471">
    <property type="entry name" value="ABC TRANSPORTER PERMEASE"/>
    <property type="match status" value="1"/>
</dbReference>
<evidence type="ECO:0000313" key="8">
    <source>
        <dbReference type="Proteomes" id="UP001139028"/>
    </source>
</evidence>
<dbReference type="AlphaFoldDB" id="A0A9X2ERB7"/>
<dbReference type="InterPro" id="IPR013525">
    <property type="entry name" value="ABC2_TM"/>
</dbReference>
<accession>A0A9X2ERB7</accession>
<keyword evidence="8" id="KW-1185">Reference proteome</keyword>
<dbReference type="PANTHER" id="PTHR43471:SF3">
    <property type="entry name" value="ABC TRANSPORTER PERMEASE PROTEIN NATB"/>
    <property type="match status" value="1"/>
</dbReference>
<feature type="transmembrane region" description="Helical" evidence="5">
    <location>
        <begin position="274"/>
        <end position="301"/>
    </location>
</feature>
<name>A0A9X2ERB7_9GAMM</name>
<evidence type="ECO:0000256" key="4">
    <source>
        <dbReference type="ARBA" id="ARBA00023136"/>
    </source>
</evidence>
<comment type="subcellular location">
    <subcellularLocation>
        <location evidence="1">Membrane</location>
        <topology evidence="1">Multi-pass membrane protein</topology>
    </subcellularLocation>
</comment>
<keyword evidence="3 5" id="KW-1133">Transmembrane helix</keyword>
<keyword evidence="2 5" id="KW-0812">Transmembrane</keyword>
<evidence type="ECO:0000256" key="2">
    <source>
        <dbReference type="ARBA" id="ARBA00022692"/>
    </source>
</evidence>
<evidence type="ECO:0000259" key="6">
    <source>
        <dbReference type="Pfam" id="PF12698"/>
    </source>
</evidence>
<dbReference type="Pfam" id="PF12698">
    <property type="entry name" value="ABC2_membrane_3"/>
    <property type="match status" value="1"/>
</dbReference>
<dbReference type="GO" id="GO:0140359">
    <property type="term" value="F:ABC-type transporter activity"/>
    <property type="evidence" value="ECO:0007669"/>
    <property type="project" value="InterPro"/>
</dbReference>
<evidence type="ECO:0000256" key="5">
    <source>
        <dbReference type="SAM" id="Phobius"/>
    </source>
</evidence>
<feature type="transmembrane region" description="Helical" evidence="5">
    <location>
        <begin position="362"/>
        <end position="384"/>
    </location>
</feature>
<sequence>MNFTRRMFTAPMRALIRKELLEVWRDRRALGLALAFAILFPGLIAAMIMFALKSQGEKTFRVALIGGENVPVLEQQLSKGSFQLDSLSESDPASLLNNNYDAVVKIADGFADDYRNFRSPKVYLYVDGSNRFSGRGATHVQKNLGELQQLIVQQRLVARGVAVQLMAPWQVQVRDVSTPSSRSTWIFSSIPMLLIMTLFVGCLSSSIDTSAGERERMSLEVLLQQPVEAWQIVLGKVIAVSSISWFASILALTSLMVVFPFLPLAEMGIKHATTVWGAVTIALALLPLALLIAVLQILLALRSQSFKDAQTQLSILQFLPVTLLFILDMSAIELKGPLWQLVPLVAQQQWFKVLLVGDSISVAWVIAGSLVSLLLVVGCILGGARALQRESLLGAT</sequence>
<dbReference type="Proteomes" id="UP001139028">
    <property type="component" value="Unassembled WGS sequence"/>
</dbReference>
<keyword evidence="4 5" id="KW-0472">Membrane</keyword>
<feature type="domain" description="ABC-2 type transporter transmembrane" evidence="6">
    <location>
        <begin position="34"/>
        <end position="379"/>
    </location>
</feature>
<feature type="transmembrane region" description="Helical" evidence="5">
    <location>
        <begin position="185"/>
        <end position="207"/>
    </location>
</feature>
<dbReference type="EMBL" id="JALBWM010000024">
    <property type="protein sequence ID" value="MCO1334313.1"/>
    <property type="molecule type" value="Genomic_DNA"/>
</dbReference>
<dbReference type="RefSeq" id="WP_252465841.1">
    <property type="nucleotide sequence ID" value="NZ_JALBWM010000024.1"/>
</dbReference>
<gene>
    <name evidence="7" type="ORF">MO867_08165</name>
</gene>